<proteinExistence type="predicted"/>
<evidence type="ECO:0000313" key="2">
    <source>
        <dbReference type="EMBL" id="RPD61910.1"/>
    </source>
</evidence>
<evidence type="ECO:0000256" key="1">
    <source>
        <dbReference type="SAM" id="MobiDB-lite"/>
    </source>
</evidence>
<dbReference type="EMBL" id="ML122260">
    <property type="protein sequence ID" value="RPD61910.1"/>
    <property type="molecule type" value="Genomic_DNA"/>
</dbReference>
<evidence type="ECO:0000313" key="3">
    <source>
        <dbReference type="Proteomes" id="UP000313359"/>
    </source>
</evidence>
<feature type="compositionally biased region" description="Basic and acidic residues" evidence="1">
    <location>
        <begin position="469"/>
        <end position="486"/>
    </location>
</feature>
<feature type="region of interest" description="Disordered" evidence="1">
    <location>
        <begin position="463"/>
        <end position="486"/>
    </location>
</feature>
<name>A0A5C2SDU3_9APHY</name>
<keyword evidence="3" id="KW-1185">Reference proteome</keyword>
<reference evidence="2" key="1">
    <citation type="journal article" date="2018" name="Genome Biol. Evol.">
        <title>Genomics and development of Lentinus tigrinus, a white-rot wood-decaying mushroom with dimorphic fruiting bodies.</title>
        <authorList>
            <person name="Wu B."/>
            <person name="Xu Z."/>
            <person name="Knudson A."/>
            <person name="Carlson A."/>
            <person name="Chen N."/>
            <person name="Kovaka S."/>
            <person name="LaButti K."/>
            <person name="Lipzen A."/>
            <person name="Pennachio C."/>
            <person name="Riley R."/>
            <person name="Schakwitz W."/>
            <person name="Umezawa K."/>
            <person name="Ohm R.A."/>
            <person name="Grigoriev I.V."/>
            <person name="Nagy L.G."/>
            <person name="Gibbons J."/>
            <person name="Hibbett D."/>
        </authorList>
    </citation>
    <scope>NUCLEOTIDE SEQUENCE [LARGE SCALE GENOMIC DNA]</scope>
    <source>
        <strain evidence="2">ALCF2SS1-6</strain>
    </source>
</reference>
<organism evidence="2 3">
    <name type="scientific">Lentinus tigrinus ALCF2SS1-6</name>
    <dbReference type="NCBI Taxonomy" id="1328759"/>
    <lineage>
        <taxon>Eukaryota</taxon>
        <taxon>Fungi</taxon>
        <taxon>Dikarya</taxon>
        <taxon>Basidiomycota</taxon>
        <taxon>Agaricomycotina</taxon>
        <taxon>Agaricomycetes</taxon>
        <taxon>Polyporales</taxon>
        <taxon>Polyporaceae</taxon>
        <taxon>Lentinus</taxon>
    </lineage>
</organism>
<gene>
    <name evidence="2" type="ORF">L227DRAFT_609790</name>
</gene>
<dbReference type="OrthoDB" id="6105938at2759"/>
<accession>A0A5C2SDU3</accession>
<dbReference type="STRING" id="1328759.A0A5C2SDU3"/>
<dbReference type="AlphaFoldDB" id="A0A5C2SDU3"/>
<dbReference type="PANTHER" id="PTHR38846:SF1">
    <property type="entry name" value="C3H1-TYPE DOMAIN-CONTAINING PROTEIN"/>
    <property type="match status" value="1"/>
</dbReference>
<protein>
    <submittedName>
        <fullName evidence="2">Uncharacterized protein</fullName>
    </submittedName>
</protein>
<dbReference type="PANTHER" id="PTHR38846">
    <property type="entry name" value="C3H1-TYPE DOMAIN-CONTAINING PROTEIN"/>
    <property type="match status" value="1"/>
</dbReference>
<dbReference type="Proteomes" id="UP000313359">
    <property type="component" value="Unassembled WGS sequence"/>
</dbReference>
<sequence length="486" mass="56765">MKRDNAVKVVTRRRPVPDYIVKFFGQYPEFDYDPDASFIDELYRMLDYYGWDRDSDEREEARDAMRRAMVLQFNDTFGTNAEDLASWQKLCEIIQIDPVPSDLEKCRRAVVTSHINICDLLDAPFLGTAPIRFPTEVALILYRAKSTSTKAKSKVASHPAIQAARPVQTAKAVKKVTQAIKAPKRKRDFIDLFFARYRAFNYRPTAPFLEEFKRLKEHENWDEKEEKQARGKLQEAMVEQFSRMYGRHEDDLRAWQRLCNALGVKRIPKTLAGCQRLVTRRTHVNLVDFIRRDPSQPVPTFLSEVDLSRYTHKTEKYYSREAAKASKPELNHIHAYFAQYPEFDYQLDAPFLKEFRRLLRVKGWNNDPVRRKAEWDDIHDAMVLQFNTMYGRSAGDLSAWQSLCAALGVDPIPDSIKQCRKIVKGTHVNLVDFVERRDLDQPVRVFPSEHALAEYSKKHKKIFSKSQCQRREPPERLVKEDIPPAS</sequence>